<evidence type="ECO:0000256" key="1">
    <source>
        <dbReference type="SAM" id="Phobius"/>
    </source>
</evidence>
<keyword evidence="1" id="KW-1133">Transmembrane helix</keyword>
<name>A0A914DRQ3_9BILA</name>
<evidence type="ECO:0000313" key="2">
    <source>
        <dbReference type="Proteomes" id="UP000887540"/>
    </source>
</evidence>
<accession>A0A914DRQ3</accession>
<keyword evidence="1" id="KW-0472">Membrane</keyword>
<protein>
    <submittedName>
        <fullName evidence="3">Uncharacterized protein</fullName>
    </submittedName>
</protein>
<dbReference type="AlphaFoldDB" id="A0A914DRQ3"/>
<keyword evidence="2" id="KW-1185">Reference proteome</keyword>
<feature type="transmembrane region" description="Helical" evidence="1">
    <location>
        <begin position="20"/>
        <end position="40"/>
    </location>
</feature>
<dbReference type="Proteomes" id="UP000887540">
    <property type="component" value="Unplaced"/>
</dbReference>
<keyword evidence="1" id="KW-0812">Transmembrane</keyword>
<dbReference type="WBParaSite" id="ACRNAN_scaffold346.g17477.t1">
    <property type="protein sequence ID" value="ACRNAN_scaffold346.g17477.t1"/>
    <property type="gene ID" value="ACRNAN_scaffold346.g17477"/>
</dbReference>
<evidence type="ECO:0000313" key="3">
    <source>
        <dbReference type="WBParaSite" id="ACRNAN_scaffold346.g17477.t1"/>
    </source>
</evidence>
<sequence>MSAPNIEDDNALVEKVSLAFVNFVVGIACVALALISLSIVPDCAGSISGQVLTYFVVQCVMELAALIMTTFSVSYMLAVNDGVFINESFDDVPGYTIIICLITAACLQFFCSAYKYLEVICPSIW</sequence>
<feature type="transmembrane region" description="Helical" evidence="1">
    <location>
        <begin position="95"/>
        <end position="117"/>
    </location>
</feature>
<feature type="transmembrane region" description="Helical" evidence="1">
    <location>
        <begin position="52"/>
        <end position="75"/>
    </location>
</feature>
<reference evidence="3" key="1">
    <citation type="submission" date="2022-11" db="UniProtKB">
        <authorList>
            <consortium name="WormBaseParasite"/>
        </authorList>
    </citation>
    <scope>IDENTIFICATION</scope>
</reference>
<proteinExistence type="predicted"/>
<organism evidence="2 3">
    <name type="scientific">Acrobeloides nanus</name>
    <dbReference type="NCBI Taxonomy" id="290746"/>
    <lineage>
        <taxon>Eukaryota</taxon>
        <taxon>Metazoa</taxon>
        <taxon>Ecdysozoa</taxon>
        <taxon>Nematoda</taxon>
        <taxon>Chromadorea</taxon>
        <taxon>Rhabditida</taxon>
        <taxon>Tylenchina</taxon>
        <taxon>Cephalobomorpha</taxon>
        <taxon>Cephaloboidea</taxon>
        <taxon>Cephalobidae</taxon>
        <taxon>Acrobeloides</taxon>
    </lineage>
</organism>